<comment type="caution">
    <text evidence="10">Lacks conserved residue(s) required for the propagation of feature annotation.</text>
</comment>
<dbReference type="GO" id="GO:0006430">
    <property type="term" value="P:lysyl-tRNA aminoacylation"/>
    <property type="evidence" value="ECO:0007669"/>
    <property type="project" value="UniProtKB-UniRule"/>
</dbReference>
<dbReference type="InterPro" id="IPR014729">
    <property type="entry name" value="Rossmann-like_a/b/a_fold"/>
</dbReference>
<reference evidence="13" key="1">
    <citation type="submission" date="2017-09" db="EMBL/GenBank/DDBJ databases">
        <title>Depth-based differentiation of microbial function through sediment-hosted aquifers and enrichment of novel symbionts in the deep terrestrial subsurface.</title>
        <authorList>
            <person name="Probst A.J."/>
            <person name="Ladd B."/>
            <person name="Jarett J.K."/>
            <person name="Geller-Mcgrath D.E."/>
            <person name="Sieber C.M.K."/>
            <person name="Emerson J.B."/>
            <person name="Anantharaman K."/>
            <person name="Thomas B.C."/>
            <person name="Malmstrom R."/>
            <person name="Stieglmeier M."/>
            <person name="Klingl A."/>
            <person name="Woyke T."/>
            <person name="Ryan C.M."/>
            <person name="Banfield J.F."/>
        </authorList>
    </citation>
    <scope>NUCLEOTIDE SEQUENCE [LARGE SCALE GENOMIC DNA]</scope>
</reference>
<dbReference type="InterPro" id="IPR045462">
    <property type="entry name" value="aa-tRNA-synth_I_cd-bd"/>
</dbReference>
<dbReference type="PANTHER" id="PTHR37940:SF1">
    <property type="entry name" value="LYSINE--TRNA LIGASE"/>
    <property type="match status" value="1"/>
</dbReference>
<evidence type="ECO:0000256" key="10">
    <source>
        <dbReference type="HAMAP-Rule" id="MF_00177"/>
    </source>
</evidence>
<dbReference type="GO" id="GO:0000049">
    <property type="term" value="F:tRNA binding"/>
    <property type="evidence" value="ECO:0007669"/>
    <property type="project" value="InterPro"/>
</dbReference>
<evidence type="ECO:0000313" key="13">
    <source>
        <dbReference type="Proteomes" id="UP000229344"/>
    </source>
</evidence>
<evidence type="ECO:0000256" key="4">
    <source>
        <dbReference type="ARBA" id="ARBA00022598"/>
    </source>
</evidence>
<keyword evidence="8 10" id="KW-0030">Aminoacyl-tRNA synthetase</keyword>
<comment type="subcellular location">
    <subcellularLocation>
        <location evidence="1 10">Cytoplasm</location>
    </subcellularLocation>
</comment>
<sequence length="528" mass="59526">MFWAEKIANDVVRKYDARIKKGESIIVRDEKTASGRVHVGSLRSASLHAIVADVLASEGVPVTFHFEINDFDPMDGIPSYLDEAEYTKYMGMQLYKIPSPEPGFDNFAELYGQEYVRVLEQLGFGAQVYRASELYLSGKMNDLIRTTLEKRNDIRRIYAEVSKSERPEDWHPLNVVCENCGKLSSTKVTDFDGETVAYTCSSDTISWAEGCGHSGRISPFDGNGKLPWKVEWAAKFVVLGVHFEGGGKDHYSKGGARQVAEAISREVFMFEPPYGVFNEFFLIGGKKMSSSKGNAATAVELAELLPTHILRLLLLKTPINRQIDFDPDGDAIPVLFDTYDRLAEKTWSGVEDDDSVLFQFVHTPAERSHIHKRFLPRFSQIAFFVQMPHMDVFEEVEKMKGSPLTDEDRTEVDLRVTYAKRWLETYADEKFIFVLQETLPPHAATLTNEQKQALAQFATRIELADEFTGESLHKLSHEIKEGLSGLSAGDFYAAIYAVFLGKESGPKIGWFLSTLDKDFVIKRLTLKA</sequence>
<dbReference type="SUPFAM" id="SSF48163">
    <property type="entry name" value="An anticodon-binding domain of class I aminoacyl-tRNA synthetases"/>
    <property type="match status" value="1"/>
</dbReference>
<dbReference type="InterPro" id="IPR002904">
    <property type="entry name" value="Lys-tRNA-ligase"/>
</dbReference>
<keyword evidence="6 10" id="KW-0067">ATP-binding</keyword>
<dbReference type="GO" id="GO:0005737">
    <property type="term" value="C:cytoplasm"/>
    <property type="evidence" value="ECO:0007669"/>
    <property type="project" value="UniProtKB-SubCell"/>
</dbReference>
<evidence type="ECO:0000256" key="1">
    <source>
        <dbReference type="ARBA" id="ARBA00004496"/>
    </source>
</evidence>
<feature type="short sequence motif" description="'KMSKS' region" evidence="10">
    <location>
        <begin position="287"/>
        <end position="291"/>
    </location>
</feature>
<dbReference type="Gene3D" id="1.10.10.350">
    <property type="match status" value="1"/>
</dbReference>
<proteinExistence type="inferred from homology"/>
<dbReference type="EMBL" id="PFBI01000006">
    <property type="protein sequence ID" value="PIR84330.1"/>
    <property type="molecule type" value="Genomic_DNA"/>
</dbReference>
<accession>A0A2H0UDA4</accession>
<evidence type="ECO:0000256" key="7">
    <source>
        <dbReference type="ARBA" id="ARBA00022917"/>
    </source>
</evidence>
<evidence type="ECO:0000256" key="2">
    <source>
        <dbReference type="ARBA" id="ARBA00005594"/>
    </source>
</evidence>
<evidence type="ECO:0000256" key="9">
    <source>
        <dbReference type="ARBA" id="ARBA00048573"/>
    </source>
</evidence>
<dbReference type="Gene3D" id="3.40.50.620">
    <property type="entry name" value="HUPs"/>
    <property type="match status" value="2"/>
</dbReference>
<dbReference type="Pfam" id="PF01921">
    <property type="entry name" value="tRNA-synt_1f"/>
    <property type="match status" value="1"/>
</dbReference>
<keyword evidence="7 10" id="KW-0648">Protein biosynthesis</keyword>
<comment type="similarity">
    <text evidence="2 10">Belongs to the class-I aminoacyl-tRNA synthetase family.</text>
</comment>
<dbReference type="NCBIfam" id="TIGR00467">
    <property type="entry name" value="lysS_arch"/>
    <property type="match status" value="1"/>
</dbReference>
<evidence type="ECO:0000313" key="12">
    <source>
        <dbReference type="EMBL" id="PIR84330.1"/>
    </source>
</evidence>
<dbReference type="Gene3D" id="1.10.10.770">
    <property type="match status" value="1"/>
</dbReference>
<organism evidence="12 13">
    <name type="scientific">Candidatus Kaiserbacteria bacterium CG10_big_fil_rev_8_21_14_0_10_47_16</name>
    <dbReference type="NCBI Taxonomy" id="1974608"/>
    <lineage>
        <taxon>Bacteria</taxon>
        <taxon>Candidatus Kaiseribacteriota</taxon>
    </lineage>
</organism>
<dbReference type="HAMAP" id="MF_00177">
    <property type="entry name" value="Lys_tRNA_synth_class1"/>
    <property type="match status" value="1"/>
</dbReference>
<dbReference type="EC" id="6.1.1.6" evidence="10"/>
<dbReference type="InterPro" id="IPR020751">
    <property type="entry name" value="aa-tRNA-synth_I_codon-bd_sub2"/>
</dbReference>
<dbReference type="InterPro" id="IPR008925">
    <property type="entry name" value="aa_tRNA-synth_I_cd-bd_sf"/>
</dbReference>
<comment type="catalytic activity">
    <reaction evidence="9 10">
        <text>tRNA(Lys) + L-lysine + ATP = L-lysyl-tRNA(Lys) + AMP + diphosphate</text>
        <dbReference type="Rhea" id="RHEA:20792"/>
        <dbReference type="Rhea" id="RHEA-COMP:9696"/>
        <dbReference type="Rhea" id="RHEA-COMP:9697"/>
        <dbReference type="ChEBI" id="CHEBI:30616"/>
        <dbReference type="ChEBI" id="CHEBI:32551"/>
        <dbReference type="ChEBI" id="CHEBI:33019"/>
        <dbReference type="ChEBI" id="CHEBI:78442"/>
        <dbReference type="ChEBI" id="CHEBI:78529"/>
        <dbReference type="ChEBI" id="CHEBI:456215"/>
        <dbReference type="EC" id="6.1.1.6"/>
    </reaction>
</comment>
<evidence type="ECO:0000256" key="6">
    <source>
        <dbReference type="ARBA" id="ARBA00022840"/>
    </source>
</evidence>
<dbReference type="GO" id="GO:0005524">
    <property type="term" value="F:ATP binding"/>
    <property type="evidence" value="ECO:0007669"/>
    <property type="project" value="UniProtKB-UniRule"/>
</dbReference>
<evidence type="ECO:0000256" key="3">
    <source>
        <dbReference type="ARBA" id="ARBA00022490"/>
    </source>
</evidence>
<protein>
    <recommendedName>
        <fullName evidence="10">Lysine--tRNA ligase</fullName>
        <ecNumber evidence="10">6.1.1.6</ecNumber>
    </recommendedName>
    <alternativeName>
        <fullName evidence="10">Lysyl-tRNA synthetase</fullName>
        <shortName evidence="10">LysRS</shortName>
    </alternativeName>
</protein>
<keyword evidence="4 10" id="KW-0436">Ligase</keyword>
<evidence type="ECO:0000256" key="8">
    <source>
        <dbReference type="ARBA" id="ARBA00023146"/>
    </source>
</evidence>
<feature type="short sequence motif" description="'HIGH' region" evidence="10">
    <location>
        <begin position="33"/>
        <end position="41"/>
    </location>
</feature>
<dbReference type="Pfam" id="PF19269">
    <property type="entry name" value="Anticodon_2"/>
    <property type="match status" value="1"/>
</dbReference>
<keyword evidence="3 10" id="KW-0963">Cytoplasm</keyword>
<comment type="caution">
    <text evidence="12">The sequence shown here is derived from an EMBL/GenBank/DDBJ whole genome shotgun (WGS) entry which is preliminary data.</text>
</comment>
<name>A0A2H0UDA4_9BACT</name>
<evidence type="ECO:0000256" key="5">
    <source>
        <dbReference type="ARBA" id="ARBA00022741"/>
    </source>
</evidence>
<dbReference type="PANTHER" id="PTHR37940">
    <property type="entry name" value="LYSINE--TRNA LIGASE"/>
    <property type="match status" value="1"/>
</dbReference>
<feature type="domain" description="Aminoacyl-tRNA synthetase class I anticodon-binding" evidence="11">
    <location>
        <begin position="431"/>
        <end position="524"/>
    </location>
</feature>
<evidence type="ECO:0000259" key="11">
    <source>
        <dbReference type="Pfam" id="PF19269"/>
    </source>
</evidence>
<dbReference type="SUPFAM" id="SSF52374">
    <property type="entry name" value="Nucleotidylyl transferase"/>
    <property type="match status" value="1"/>
</dbReference>
<dbReference type="AlphaFoldDB" id="A0A2H0UDA4"/>
<dbReference type="Proteomes" id="UP000229344">
    <property type="component" value="Unassembled WGS sequence"/>
</dbReference>
<keyword evidence="5 10" id="KW-0547">Nucleotide-binding</keyword>
<dbReference type="GO" id="GO:0004824">
    <property type="term" value="F:lysine-tRNA ligase activity"/>
    <property type="evidence" value="ECO:0007669"/>
    <property type="project" value="UniProtKB-UniRule"/>
</dbReference>
<gene>
    <name evidence="10 12" type="primary">lysS</name>
    <name evidence="12" type="ORF">COU16_01915</name>
</gene>